<dbReference type="GO" id="GO:0009055">
    <property type="term" value="F:electron transfer activity"/>
    <property type="evidence" value="ECO:0007669"/>
    <property type="project" value="InterPro"/>
</dbReference>
<keyword evidence="3" id="KW-0004">4Fe-4S</keyword>
<protein>
    <submittedName>
        <fullName evidence="10">Aldehyde:ferredoxin oxidoreductase</fullName>
    </submittedName>
</protein>
<dbReference type="InterPro" id="IPR036503">
    <property type="entry name" value="Ald_Fedxn_OxRdtase_N_sf"/>
</dbReference>
<dbReference type="Proteomes" id="UP000199073">
    <property type="component" value="Unassembled WGS sequence"/>
</dbReference>
<dbReference type="SUPFAM" id="SSF48310">
    <property type="entry name" value="Aldehyde ferredoxin oxidoreductase, C-terminal domains"/>
    <property type="match status" value="1"/>
</dbReference>
<comment type="similarity">
    <text evidence="2">Belongs to the AOR/FOR family.</text>
</comment>
<evidence type="ECO:0000256" key="4">
    <source>
        <dbReference type="ARBA" id="ARBA00022723"/>
    </source>
</evidence>
<dbReference type="GO" id="GO:0016625">
    <property type="term" value="F:oxidoreductase activity, acting on the aldehyde or oxo group of donors, iron-sulfur protein as acceptor"/>
    <property type="evidence" value="ECO:0007669"/>
    <property type="project" value="InterPro"/>
</dbReference>
<dbReference type="GO" id="GO:0051539">
    <property type="term" value="F:4 iron, 4 sulfur cluster binding"/>
    <property type="evidence" value="ECO:0007669"/>
    <property type="project" value="UniProtKB-KW"/>
</dbReference>
<dbReference type="GO" id="GO:0046872">
    <property type="term" value="F:metal ion binding"/>
    <property type="evidence" value="ECO:0007669"/>
    <property type="project" value="UniProtKB-KW"/>
</dbReference>
<evidence type="ECO:0000313" key="11">
    <source>
        <dbReference type="Proteomes" id="UP000199073"/>
    </source>
</evidence>
<gene>
    <name evidence="10" type="ORF">SAMN05660330_02735</name>
</gene>
<organism evidence="10 11">
    <name type="scientific">Desulforhopalus singaporensis</name>
    <dbReference type="NCBI Taxonomy" id="91360"/>
    <lineage>
        <taxon>Bacteria</taxon>
        <taxon>Pseudomonadati</taxon>
        <taxon>Thermodesulfobacteriota</taxon>
        <taxon>Desulfobulbia</taxon>
        <taxon>Desulfobulbales</taxon>
        <taxon>Desulfocapsaceae</taxon>
        <taxon>Desulforhopalus</taxon>
    </lineage>
</organism>
<evidence type="ECO:0000259" key="9">
    <source>
        <dbReference type="SMART" id="SM00790"/>
    </source>
</evidence>
<keyword evidence="6" id="KW-0408">Iron</keyword>
<dbReference type="OrthoDB" id="9763894at2"/>
<sequence length="569" mass="60534">MVKLLRIRLDTKEYSLNKTDDKYRNLGGRGLTSRIIAQEVSPDCDPLGPANKLVFSPGILAGSTVPNSGRLSIGSKSPLTQTIKEANAGGAAAHKLARLGLQAIVLEGSGAAWSVVKIDNNGVTFDSAESLEMKGINATIDYCRELYGDKCCVIAIGQGGELCLGAAAIAVTSPDHFPRMAGRGGLGAVMGAKKVKAIVVDDTGCMAPRLKNPALFSQSVKAFTQGITAHPLAQGLNRFGTPLLIGMINEMGALTTKNYSLGKFAGAEKISGECIADLLDARTGGETSHRCMTGCVMSCSNIYTDPQGKVIVSGLEYETLALMGANCMIDDVDIIARMNGVCNDYGLDTMDVGGAIGVAMEANLLSWGDGPAALRMVEDIVCNTKNARMIGHGCRYTGEKLGVNRIPHVKGQCLAGYDPRVLKGTGTTYATSPMGADHTCGNAMPSPANPAYDPSAPKGQAPVSQFLQRYFAAIDTLGLCLFAALPPLDNPDLQKHLIDCAGAVLDESLEEQYLMRLGKMVLDEERKFNLAVGFTEKDDRLPEFFRTEHLEQKGSKFDVTDEELDSVHR</sequence>
<dbReference type="InterPro" id="IPR001203">
    <property type="entry name" value="OxRdtase_Ald_Fedxn_C"/>
</dbReference>
<dbReference type="InterPro" id="IPR036021">
    <property type="entry name" value="Tungsten_al_ferr_oxy-like_C"/>
</dbReference>
<dbReference type="AlphaFoldDB" id="A0A1H0SMF6"/>
<dbReference type="PANTHER" id="PTHR30038">
    <property type="entry name" value="ALDEHYDE FERREDOXIN OXIDOREDUCTASE"/>
    <property type="match status" value="1"/>
</dbReference>
<keyword evidence="7" id="KW-0411">Iron-sulfur</keyword>
<feature type="domain" description="Aldehyde ferredoxin oxidoreductase N-terminal" evidence="9">
    <location>
        <begin position="1"/>
        <end position="204"/>
    </location>
</feature>
<dbReference type="Pfam" id="PF02730">
    <property type="entry name" value="AFOR_N"/>
    <property type="match status" value="1"/>
</dbReference>
<dbReference type="InterPro" id="IPR013985">
    <property type="entry name" value="Ald_Fedxn_OxRdtase_dom3"/>
</dbReference>
<keyword evidence="11" id="KW-1185">Reference proteome</keyword>
<dbReference type="InterPro" id="IPR013983">
    <property type="entry name" value="Ald_Fedxn_OxRdtase_N"/>
</dbReference>
<keyword evidence="5" id="KW-0560">Oxidoreductase</keyword>
<dbReference type="Gene3D" id="1.10.599.10">
    <property type="entry name" value="Aldehyde Ferredoxin Oxidoreductase Protein, subunit A, domain 3"/>
    <property type="match status" value="1"/>
</dbReference>
<name>A0A1H0SMF6_9BACT</name>
<dbReference type="Gene3D" id="1.10.569.10">
    <property type="entry name" value="Aldehyde Ferredoxin Oxidoreductase Protein, subunit A, domain 2"/>
    <property type="match status" value="1"/>
</dbReference>
<dbReference type="Gene3D" id="3.60.9.10">
    <property type="entry name" value="Aldehyde ferredoxin oxidoreductase, N-terminal domain"/>
    <property type="match status" value="1"/>
</dbReference>
<evidence type="ECO:0000256" key="6">
    <source>
        <dbReference type="ARBA" id="ARBA00023004"/>
    </source>
</evidence>
<evidence type="ECO:0000256" key="3">
    <source>
        <dbReference type="ARBA" id="ARBA00022485"/>
    </source>
</evidence>
<evidence type="ECO:0000256" key="8">
    <source>
        <dbReference type="ARBA" id="ARBA00049934"/>
    </source>
</evidence>
<proteinExistence type="inferred from homology"/>
<accession>A0A1H0SMF6</accession>
<dbReference type="EMBL" id="FNJI01000019">
    <property type="protein sequence ID" value="SDP42428.1"/>
    <property type="molecule type" value="Genomic_DNA"/>
</dbReference>
<evidence type="ECO:0000256" key="1">
    <source>
        <dbReference type="ARBA" id="ARBA00001966"/>
    </source>
</evidence>
<evidence type="ECO:0000313" key="10">
    <source>
        <dbReference type="EMBL" id="SDP42428.1"/>
    </source>
</evidence>
<dbReference type="SUPFAM" id="SSF56228">
    <property type="entry name" value="Aldehyde ferredoxin oxidoreductase, N-terminal domain"/>
    <property type="match status" value="1"/>
</dbReference>
<dbReference type="Pfam" id="PF01314">
    <property type="entry name" value="AFOR_C"/>
    <property type="match status" value="1"/>
</dbReference>
<dbReference type="RefSeq" id="WP_092223757.1">
    <property type="nucleotide sequence ID" value="NZ_FNJI01000019.1"/>
</dbReference>
<dbReference type="PANTHER" id="PTHR30038:SF0">
    <property type="entry name" value="TUNGSTEN-CONTAINING ALDEHYDE FERREDOXIN OXIDOREDUCTASE"/>
    <property type="match status" value="1"/>
</dbReference>
<evidence type="ECO:0000256" key="2">
    <source>
        <dbReference type="ARBA" id="ARBA00011032"/>
    </source>
</evidence>
<comment type="cofactor">
    <cofactor evidence="1">
        <name>[4Fe-4S] cluster</name>
        <dbReference type="ChEBI" id="CHEBI:49883"/>
    </cofactor>
</comment>
<dbReference type="STRING" id="91360.SAMN05660330_02735"/>
<evidence type="ECO:0000256" key="5">
    <source>
        <dbReference type="ARBA" id="ARBA00023002"/>
    </source>
</evidence>
<dbReference type="SMART" id="SM00790">
    <property type="entry name" value="AFOR_N"/>
    <property type="match status" value="1"/>
</dbReference>
<keyword evidence="4" id="KW-0479">Metal-binding</keyword>
<reference evidence="10 11" key="1">
    <citation type="submission" date="2016-10" db="EMBL/GenBank/DDBJ databases">
        <authorList>
            <person name="de Groot N.N."/>
        </authorList>
    </citation>
    <scope>NUCLEOTIDE SEQUENCE [LARGE SCALE GENOMIC DNA]</scope>
    <source>
        <strain evidence="10 11">DSM 12130</strain>
    </source>
</reference>
<dbReference type="InterPro" id="IPR013984">
    <property type="entry name" value="Ald_Fedxn_OxRdtase_dom2"/>
</dbReference>
<evidence type="ECO:0000256" key="7">
    <source>
        <dbReference type="ARBA" id="ARBA00023014"/>
    </source>
</evidence>
<dbReference type="InterPro" id="IPR051919">
    <property type="entry name" value="W-dependent_AOR"/>
</dbReference>
<comment type="cofactor">
    <cofactor evidence="8">
        <name>tungstopterin</name>
        <dbReference type="ChEBI" id="CHEBI:30402"/>
    </cofactor>
</comment>